<proteinExistence type="predicted"/>
<dbReference type="InterPro" id="IPR036412">
    <property type="entry name" value="HAD-like_sf"/>
</dbReference>
<dbReference type="SUPFAM" id="SSF56784">
    <property type="entry name" value="HAD-like"/>
    <property type="match status" value="1"/>
</dbReference>
<dbReference type="STRING" id="211460.YH63_08250"/>
<dbReference type="Gene3D" id="1.10.150.240">
    <property type="entry name" value="Putative phosphatase, domain 2"/>
    <property type="match status" value="1"/>
</dbReference>
<dbReference type="InterPro" id="IPR041492">
    <property type="entry name" value="HAD_2"/>
</dbReference>
<dbReference type="OrthoDB" id="9793014at2"/>
<evidence type="ECO:0000313" key="1">
    <source>
        <dbReference type="EMBL" id="TKT71851.1"/>
    </source>
</evidence>
<dbReference type="Pfam" id="PF13419">
    <property type="entry name" value="HAD_2"/>
    <property type="match status" value="1"/>
</dbReference>
<dbReference type="SFLD" id="SFLDG01129">
    <property type="entry name" value="C1.5:_HAD__Beta-PGM__Phosphata"/>
    <property type="match status" value="1"/>
</dbReference>
<keyword evidence="1" id="KW-0378">Hydrolase</keyword>
<accession>A0A4U6BPQ0</accession>
<dbReference type="InterPro" id="IPR023198">
    <property type="entry name" value="PGP-like_dom2"/>
</dbReference>
<protein>
    <submittedName>
        <fullName evidence="1">HAD family hydrolase</fullName>
    </submittedName>
</protein>
<dbReference type="PANTHER" id="PTHR43434:SF13">
    <property type="entry name" value="PHOSPHOGLYCOLATE PHOSPHATASE"/>
    <property type="match status" value="1"/>
</dbReference>
<gene>
    <name evidence="1" type="ORF">YH63_010735</name>
</gene>
<dbReference type="SFLD" id="SFLDS00003">
    <property type="entry name" value="Haloacid_Dehalogenase"/>
    <property type="match status" value="1"/>
</dbReference>
<dbReference type="InterPro" id="IPR023214">
    <property type="entry name" value="HAD_sf"/>
</dbReference>
<dbReference type="AlphaFoldDB" id="A0A4U6BPQ0"/>
<dbReference type="GO" id="GO:0006281">
    <property type="term" value="P:DNA repair"/>
    <property type="evidence" value="ECO:0007669"/>
    <property type="project" value="TreeGrafter"/>
</dbReference>
<dbReference type="GO" id="GO:0005829">
    <property type="term" value="C:cytosol"/>
    <property type="evidence" value="ECO:0007669"/>
    <property type="project" value="TreeGrafter"/>
</dbReference>
<dbReference type="Proteomes" id="UP000034832">
    <property type="component" value="Unassembled WGS sequence"/>
</dbReference>
<name>A0A4U6BPQ0_9BRAD</name>
<dbReference type="EMBL" id="LBIA02000001">
    <property type="protein sequence ID" value="TKT71851.1"/>
    <property type="molecule type" value="Genomic_DNA"/>
</dbReference>
<organism evidence="1 2">
    <name type="scientific">Afipia massiliensis</name>
    <dbReference type="NCBI Taxonomy" id="211460"/>
    <lineage>
        <taxon>Bacteria</taxon>
        <taxon>Pseudomonadati</taxon>
        <taxon>Pseudomonadota</taxon>
        <taxon>Alphaproteobacteria</taxon>
        <taxon>Hyphomicrobiales</taxon>
        <taxon>Nitrobacteraceae</taxon>
        <taxon>Afipia</taxon>
    </lineage>
</organism>
<sequence length="214" mass="23216">MTPVDYRLVLFDFDGTLADSFTWFTYVVNDAADRFGFRRVAPQDIDMLRGKGAREVVAHLGVPFWKMPAIASYMRARKASDVAAIGLFDGTAGMLRQVREAGRTLAIVSSNSEANVRAILGPDTAALVHYYGCGVSVFGKAAQFKKALRHTGISAAQTLAVGDEIRDIDAARTAGIAFGAVAWGYTLPEALQAQRPQFIFHTMNDITTALTPPR</sequence>
<dbReference type="Gene3D" id="3.40.50.1000">
    <property type="entry name" value="HAD superfamily/HAD-like"/>
    <property type="match status" value="1"/>
</dbReference>
<keyword evidence="2" id="KW-1185">Reference proteome</keyword>
<dbReference type="GO" id="GO:0008967">
    <property type="term" value="F:phosphoglycolate phosphatase activity"/>
    <property type="evidence" value="ECO:0007669"/>
    <property type="project" value="TreeGrafter"/>
</dbReference>
<dbReference type="PANTHER" id="PTHR43434">
    <property type="entry name" value="PHOSPHOGLYCOLATE PHOSPHATASE"/>
    <property type="match status" value="1"/>
</dbReference>
<dbReference type="InterPro" id="IPR050155">
    <property type="entry name" value="HAD-like_hydrolase_sf"/>
</dbReference>
<reference evidence="1" key="1">
    <citation type="submission" date="2019-04" db="EMBL/GenBank/DDBJ databases">
        <title>Whole genome sequencing of cave bacteria.</title>
        <authorList>
            <person name="Gan H.M."/>
            <person name="Barton H."/>
            <person name="Savka M.A."/>
        </authorList>
    </citation>
    <scope>NUCLEOTIDE SEQUENCE [LARGE SCALE GENOMIC DNA]</scope>
    <source>
        <strain evidence="1">LC387</strain>
    </source>
</reference>
<evidence type="ECO:0000313" key="2">
    <source>
        <dbReference type="Proteomes" id="UP000034832"/>
    </source>
</evidence>
<comment type="caution">
    <text evidence="1">The sequence shown here is derived from an EMBL/GenBank/DDBJ whole genome shotgun (WGS) entry which is preliminary data.</text>
</comment>